<gene>
    <name evidence="2" type="ORF">ABIC20_002667</name>
</gene>
<evidence type="ECO:0000256" key="1">
    <source>
        <dbReference type="SAM" id="SignalP"/>
    </source>
</evidence>
<reference evidence="2 3" key="1">
    <citation type="submission" date="2024-06" db="EMBL/GenBank/DDBJ databases">
        <title>Genomics of switchgrass bacterial isolates.</title>
        <authorList>
            <person name="Shade A."/>
        </authorList>
    </citation>
    <scope>NUCLEOTIDE SEQUENCE [LARGE SCALE GENOMIC DNA]</scope>
    <source>
        <strain evidence="2 3">PvP084</strain>
    </source>
</reference>
<evidence type="ECO:0000313" key="3">
    <source>
        <dbReference type="Proteomes" id="UP001549119"/>
    </source>
</evidence>
<accession>A0ABV2NFT1</accession>
<dbReference type="RefSeq" id="WP_029361613.1">
    <property type="nucleotide sequence ID" value="NZ_JBEPNV010000001.1"/>
</dbReference>
<proteinExistence type="predicted"/>
<dbReference type="EMBL" id="JBEPNW010000002">
    <property type="protein sequence ID" value="MET3865358.1"/>
    <property type="molecule type" value="Genomic_DNA"/>
</dbReference>
<keyword evidence="1" id="KW-0732">Signal</keyword>
<name>A0ABV2NFT1_9HYPH</name>
<dbReference type="Proteomes" id="UP001549119">
    <property type="component" value="Unassembled WGS sequence"/>
</dbReference>
<feature type="chain" id="PRO_5047379363" evidence="1">
    <location>
        <begin position="27"/>
        <end position="135"/>
    </location>
</feature>
<feature type="signal peptide" evidence="1">
    <location>
        <begin position="1"/>
        <end position="26"/>
    </location>
</feature>
<comment type="caution">
    <text evidence="2">The sequence shown here is derived from an EMBL/GenBank/DDBJ whole genome shotgun (WGS) entry which is preliminary data.</text>
</comment>
<sequence>MRLRPGAILGGALVLGGLGFAPAAEAQMPTRVGTCVATTIARIGTRFSDTLAKPKGDGIDEGTSVDLKNGVYGVSYAYVDAVARSRVGDRVMTCLVLLPTGCPRGDDRGKMYTTTNLRTLDSWTLPDSQHMCGGA</sequence>
<keyword evidence="3" id="KW-1185">Reference proteome</keyword>
<protein>
    <submittedName>
        <fullName evidence="2">Uncharacterized protein</fullName>
    </submittedName>
</protein>
<organism evidence="2 3">
    <name type="scientific">Methylobacterium radiotolerans</name>
    <dbReference type="NCBI Taxonomy" id="31998"/>
    <lineage>
        <taxon>Bacteria</taxon>
        <taxon>Pseudomonadati</taxon>
        <taxon>Pseudomonadota</taxon>
        <taxon>Alphaproteobacteria</taxon>
        <taxon>Hyphomicrobiales</taxon>
        <taxon>Methylobacteriaceae</taxon>
        <taxon>Methylobacterium</taxon>
    </lineage>
</organism>
<evidence type="ECO:0000313" key="2">
    <source>
        <dbReference type="EMBL" id="MET3865358.1"/>
    </source>
</evidence>